<dbReference type="HOGENOM" id="CLU_2904038_0_0_1"/>
<dbReference type="EMBL" id="GL636502">
    <property type="protein sequence ID" value="EFW15154.1"/>
    <property type="molecule type" value="Genomic_DNA"/>
</dbReference>
<organism evidence="2">
    <name type="scientific">Coccidioides posadasii (strain RMSCC 757 / Silveira)</name>
    <name type="common">Valley fever fungus</name>
    <dbReference type="NCBI Taxonomy" id="443226"/>
    <lineage>
        <taxon>Eukaryota</taxon>
        <taxon>Fungi</taxon>
        <taxon>Dikarya</taxon>
        <taxon>Ascomycota</taxon>
        <taxon>Pezizomycotina</taxon>
        <taxon>Eurotiomycetes</taxon>
        <taxon>Eurotiomycetidae</taxon>
        <taxon>Onygenales</taxon>
        <taxon>Onygenaceae</taxon>
        <taxon>Coccidioides</taxon>
    </lineage>
</organism>
<proteinExistence type="predicted"/>
<dbReference type="AlphaFoldDB" id="E9DEU2"/>
<keyword evidence="2" id="KW-1185">Reference proteome</keyword>
<name>E9DEU2_COCPS</name>
<evidence type="ECO:0000313" key="2">
    <source>
        <dbReference type="Proteomes" id="UP000002497"/>
    </source>
</evidence>
<dbReference type="Proteomes" id="UP000002497">
    <property type="component" value="Unassembled WGS sequence"/>
</dbReference>
<accession>E9DEU2</accession>
<dbReference type="VEuPathDB" id="FungiDB:CPSG_08342"/>
<reference evidence="2" key="2">
    <citation type="submission" date="2010-03" db="EMBL/GenBank/DDBJ databases">
        <title>The genome sequence of Coccidioides posadasii strain Silveira.</title>
        <authorList>
            <consortium name="The Broad Institute Genome Sequencing Center for Infectious Disease"/>
            <person name="Neafsey D."/>
            <person name="Orbach M."/>
            <person name="Henn M.R."/>
            <person name="Cole G.T."/>
            <person name="Galgiani J."/>
            <person name="Gardner M.J."/>
            <person name="Kirkland T.N."/>
            <person name="Taylor J.W."/>
            <person name="Young S.K."/>
            <person name="Zeng Q."/>
            <person name="Koehrsen M."/>
            <person name="Alvarado L."/>
            <person name="Berlin A."/>
            <person name="Borenstein D."/>
            <person name="Chapman S.B."/>
            <person name="Chen Z."/>
            <person name="Engels R."/>
            <person name="Freedman E."/>
            <person name="Gellesch M."/>
            <person name="Goldberg J."/>
            <person name="Griggs A."/>
            <person name="Gujja S."/>
            <person name="Heilman E."/>
            <person name="Heiman D."/>
            <person name="Howarth C."/>
            <person name="Jen D."/>
            <person name="Larson L."/>
            <person name="Mehta T."/>
            <person name="Neiman D."/>
            <person name="Park D."/>
            <person name="Pearson M."/>
            <person name="Richards J."/>
            <person name="Roberts A."/>
            <person name="Saif S."/>
            <person name="Shea T."/>
            <person name="Shenoy N."/>
            <person name="Sisk P."/>
            <person name="Stolte C."/>
            <person name="Sykes S."/>
            <person name="Walk T."/>
            <person name="White J."/>
            <person name="Yandava C."/>
            <person name="Haas B."/>
            <person name="Nusbaum C."/>
            <person name="Birren B."/>
        </authorList>
    </citation>
    <scope>NUCLEOTIDE SEQUENCE [LARGE SCALE GENOMIC DNA]</scope>
    <source>
        <strain evidence="2">RMSCC 757 / Silveira</strain>
    </source>
</reference>
<gene>
    <name evidence="1" type="ORF">CPSG_08342</name>
</gene>
<sequence length="62" mass="7050">MVVVAETCCWHVLFSWERYWLVWKIETGCLPWGMGKLSGRAIRKIENERNAGVDASCSTTSS</sequence>
<protein>
    <submittedName>
        <fullName evidence="1">Uncharacterized protein</fullName>
    </submittedName>
</protein>
<evidence type="ECO:0000313" key="1">
    <source>
        <dbReference type="EMBL" id="EFW15154.1"/>
    </source>
</evidence>
<reference evidence="2" key="1">
    <citation type="journal article" date="2010" name="Genome Res.">
        <title>Population genomic sequencing of Coccidioides fungi reveals recent hybridization and transposon control.</title>
        <authorList>
            <person name="Neafsey D.E."/>
            <person name="Barker B.M."/>
            <person name="Sharpton T.J."/>
            <person name="Stajich J.E."/>
            <person name="Park D.J."/>
            <person name="Whiston E."/>
            <person name="Hung C.-Y."/>
            <person name="McMahan C."/>
            <person name="White J."/>
            <person name="Sykes S."/>
            <person name="Heiman D."/>
            <person name="Young S."/>
            <person name="Zeng Q."/>
            <person name="Abouelleil A."/>
            <person name="Aftuck L."/>
            <person name="Bessette D."/>
            <person name="Brown A."/>
            <person name="FitzGerald M."/>
            <person name="Lui A."/>
            <person name="Macdonald J.P."/>
            <person name="Priest M."/>
            <person name="Orbach M.J."/>
            <person name="Galgiani J.N."/>
            <person name="Kirkland T.N."/>
            <person name="Cole G.T."/>
            <person name="Birren B.W."/>
            <person name="Henn M.R."/>
            <person name="Taylor J.W."/>
            <person name="Rounsley S.D."/>
        </authorList>
    </citation>
    <scope>NUCLEOTIDE SEQUENCE [LARGE SCALE GENOMIC DNA]</scope>
    <source>
        <strain evidence="2">RMSCC 757 / Silveira</strain>
    </source>
</reference>